<gene>
    <name evidence="2" type="ORF">A3L02_01470</name>
</gene>
<evidence type="ECO:0000313" key="3">
    <source>
        <dbReference type="Proteomes" id="UP000197156"/>
    </source>
</evidence>
<protein>
    <submittedName>
        <fullName evidence="2">Uncharacterized protein</fullName>
    </submittedName>
</protein>
<dbReference type="KEGG" id="tce:A3L02_01470"/>
<accession>A0A218P0A6</accession>
<organism evidence="2 3">
    <name type="scientific">Thermococcus celer Vu 13 = JCM 8558</name>
    <dbReference type="NCBI Taxonomy" id="1293037"/>
    <lineage>
        <taxon>Archaea</taxon>
        <taxon>Methanobacteriati</taxon>
        <taxon>Methanobacteriota</taxon>
        <taxon>Thermococci</taxon>
        <taxon>Thermococcales</taxon>
        <taxon>Thermococcaceae</taxon>
        <taxon>Thermococcus</taxon>
    </lineage>
</organism>
<feature type="transmembrane region" description="Helical" evidence="1">
    <location>
        <begin position="139"/>
        <end position="159"/>
    </location>
</feature>
<name>A0A218P0A6_THECE</name>
<sequence length="268" mass="29575">MRWDNVKSIVLKEYWTYVGNRKIIFSTLTVIVLYAIIIGINYITGPKALTSYSRAIAIKQISSSPTVFGIGPLDVKKMGDNAILLAAMVVQLPPTIAVFSYFTTYTSILASFFVERTLGTMEVLFSTPLEDGEILGGKIIASVSMGITTWMALFLTNTLGIEALTLKSLGRMWVPTQDYIILSVLYPLSIVLLAIPIGLLISARAKELGEQVGSLIGIIPVVIVLLLIRMDLVDFFRLIKILTVADFLMILASLKFLKFNRLSFISNP</sequence>
<keyword evidence="1" id="KW-0812">Transmembrane</keyword>
<keyword evidence="1" id="KW-1133">Transmembrane helix</keyword>
<feature type="transmembrane region" description="Helical" evidence="1">
    <location>
        <begin position="212"/>
        <end position="229"/>
    </location>
</feature>
<feature type="transmembrane region" description="Helical" evidence="1">
    <location>
        <begin position="179"/>
        <end position="200"/>
    </location>
</feature>
<dbReference type="OrthoDB" id="100356at2157"/>
<evidence type="ECO:0000256" key="1">
    <source>
        <dbReference type="SAM" id="Phobius"/>
    </source>
</evidence>
<dbReference type="RefSeq" id="WP_088862295.1">
    <property type="nucleotide sequence ID" value="NZ_CP014854.1"/>
</dbReference>
<feature type="transmembrane region" description="Helical" evidence="1">
    <location>
        <begin position="235"/>
        <end position="257"/>
    </location>
</feature>
<dbReference type="EMBL" id="CP014854">
    <property type="protein sequence ID" value="ASI98329.1"/>
    <property type="molecule type" value="Genomic_DNA"/>
</dbReference>
<dbReference type="AlphaFoldDB" id="A0A218P0A6"/>
<reference evidence="2 3" key="1">
    <citation type="submission" date="2016-03" db="EMBL/GenBank/DDBJ databases">
        <title>Complete genome sequence of Thermococcus celer.</title>
        <authorList>
            <person name="Oger P.M."/>
        </authorList>
    </citation>
    <scope>NUCLEOTIDE SEQUENCE [LARGE SCALE GENOMIC DNA]</scope>
    <source>
        <strain evidence="2 3">Vu 13</strain>
    </source>
</reference>
<evidence type="ECO:0000313" key="2">
    <source>
        <dbReference type="EMBL" id="ASI98329.1"/>
    </source>
</evidence>
<dbReference type="Proteomes" id="UP000197156">
    <property type="component" value="Chromosome"/>
</dbReference>
<feature type="transmembrane region" description="Helical" evidence="1">
    <location>
        <begin position="23"/>
        <end position="44"/>
    </location>
</feature>
<keyword evidence="1" id="KW-0472">Membrane</keyword>
<keyword evidence="3" id="KW-1185">Reference proteome</keyword>
<proteinExistence type="predicted"/>
<dbReference type="GeneID" id="33323378"/>